<sequence>MGAKAIDPDLARKTMISAGVTPLVAFEKGRTPWKSQCRKCKRVVTPSYVNVRNGHSACRYCAKGGVTEKEALVLLKNAGAKPLEAFPGFKKPWRSQCIKCKREITPRLNLISKTQKACNYCNRRTVDPVEARKMALAAGVIPLIPYPGAKPWKSECKKCKSLVYPTLRRIRNGQNPCGWCARVRIDPQEARAAFLDAGLVPIGKYPGSNKKWKSTCTNCSRVVYQTLGRIQSGISGCTYCSGRKLDPKEALKIMKQAGAIPLEEFPGGNKPWKSKCTVCLREISPKYGNVKNGHNPCVYCSGKKVDAATAVEWAKSRGLIPLVKYPGATAKWKVRCTKCKRTDSTTWTMLQLKAKNAGCSSCTIFGFKPLEPAYLYLITHKQKKAHKIGIGNVGARRIEKHQKNGWEIYRVRVFEKGRDAHTAEQAIVAWLRQEKMIGPAFRVGDGWTETMPSNQITLSSVWAKVGTASKGKFKPVAAKEFIQ</sequence>
<protein>
    <submittedName>
        <fullName evidence="1">Unannotated protein</fullName>
    </submittedName>
</protein>
<dbReference type="EMBL" id="CAFBLZ010000053">
    <property type="protein sequence ID" value="CAB4885994.1"/>
    <property type="molecule type" value="Genomic_DNA"/>
</dbReference>
<gene>
    <name evidence="1" type="ORF">UFOPK3482_00721</name>
</gene>
<evidence type="ECO:0000313" key="1">
    <source>
        <dbReference type="EMBL" id="CAB4885994.1"/>
    </source>
</evidence>
<proteinExistence type="predicted"/>
<accession>A0A6J7EXI4</accession>
<organism evidence="1">
    <name type="scientific">freshwater metagenome</name>
    <dbReference type="NCBI Taxonomy" id="449393"/>
    <lineage>
        <taxon>unclassified sequences</taxon>
        <taxon>metagenomes</taxon>
        <taxon>ecological metagenomes</taxon>
    </lineage>
</organism>
<dbReference type="AlphaFoldDB" id="A0A6J7EXI4"/>
<reference evidence="1" key="1">
    <citation type="submission" date="2020-05" db="EMBL/GenBank/DDBJ databases">
        <authorList>
            <person name="Chiriac C."/>
            <person name="Salcher M."/>
            <person name="Ghai R."/>
            <person name="Kavagutti S V."/>
        </authorList>
    </citation>
    <scope>NUCLEOTIDE SEQUENCE</scope>
</reference>
<name>A0A6J7EXI4_9ZZZZ</name>